<evidence type="ECO:0000256" key="2">
    <source>
        <dbReference type="ARBA" id="ARBA00022723"/>
    </source>
</evidence>
<dbReference type="Pfam" id="PF01557">
    <property type="entry name" value="FAA_hydrolase"/>
    <property type="match status" value="1"/>
</dbReference>
<dbReference type="PANTHER" id="PTHR42796:SF7">
    <property type="entry name" value="2-DEHYDRO-3-DEOXY-D-ARABINONATE DEHYDRATASE"/>
    <property type="match status" value="1"/>
</dbReference>
<reference evidence="6" key="1">
    <citation type="journal article" date="2019" name="Int. J. Syst. Evol. Microbiol.">
        <title>The Global Catalogue of Microorganisms (GCM) 10K type strain sequencing project: providing services to taxonomists for standard genome sequencing and annotation.</title>
        <authorList>
            <consortium name="The Broad Institute Genomics Platform"/>
            <consortium name="The Broad Institute Genome Sequencing Center for Infectious Disease"/>
            <person name="Wu L."/>
            <person name="Ma J."/>
        </authorList>
    </citation>
    <scope>NUCLEOTIDE SEQUENCE [LARGE SCALE GENOMIC DNA]</scope>
    <source>
        <strain evidence="6">JCM 17591</strain>
    </source>
</reference>
<dbReference type="Proteomes" id="UP001501079">
    <property type="component" value="Unassembled WGS sequence"/>
</dbReference>
<comment type="similarity">
    <text evidence="1">Belongs to the FAH family.</text>
</comment>
<comment type="caution">
    <text evidence="5">The sequence shown here is derived from an EMBL/GenBank/DDBJ whole genome shotgun (WGS) entry which is preliminary data.</text>
</comment>
<dbReference type="PANTHER" id="PTHR42796">
    <property type="entry name" value="FUMARYLACETOACETATE HYDROLASE DOMAIN-CONTAINING PROTEIN 2A-RELATED"/>
    <property type="match status" value="1"/>
</dbReference>
<accession>A0ABP7ZZV7</accession>
<dbReference type="InterPro" id="IPR011234">
    <property type="entry name" value="Fumarylacetoacetase-like_C"/>
</dbReference>
<name>A0ABP7ZZV7_9MICO</name>
<feature type="region of interest" description="Disordered" evidence="3">
    <location>
        <begin position="60"/>
        <end position="84"/>
    </location>
</feature>
<evidence type="ECO:0000256" key="3">
    <source>
        <dbReference type="SAM" id="MobiDB-lite"/>
    </source>
</evidence>
<proteinExistence type="inferred from homology"/>
<gene>
    <name evidence="5" type="ORF">GCM10022287_18170</name>
</gene>
<organism evidence="5 6">
    <name type="scientific">Gryllotalpicola koreensis</name>
    <dbReference type="NCBI Taxonomy" id="993086"/>
    <lineage>
        <taxon>Bacteria</taxon>
        <taxon>Bacillati</taxon>
        <taxon>Actinomycetota</taxon>
        <taxon>Actinomycetes</taxon>
        <taxon>Micrococcales</taxon>
        <taxon>Microbacteriaceae</taxon>
        <taxon>Gryllotalpicola</taxon>
    </lineage>
</organism>
<protein>
    <recommendedName>
        <fullName evidence="4">Fumarylacetoacetase-like C-terminal domain-containing protein</fullName>
    </recommendedName>
</protein>
<evidence type="ECO:0000259" key="4">
    <source>
        <dbReference type="Pfam" id="PF01557"/>
    </source>
</evidence>
<dbReference type="InterPro" id="IPR051121">
    <property type="entry name" value="FAH"/>
</dbReference>
<feature type="compositionally biased region" description="Low complexity" evidence="3">
    <location>
        <begin position="60"/>
        <end position="69"/>
    </location>
</feature>
<evidence type="ECO:0000256" key="1">
    <source>
        <dbReference type="ARBA" id="ARBA00010211"/>
    </source>
</evidence>
<dbReference type="SUPFAM" id="SSF56529">
    <property type="entry name" value="FAH"/>
    <property type="match status" value="1"/>
</dbReference>
<sequence length="302" mass="32432">MTDQTTDAAPARPELALARVELDGDIFWVVRSGDEYAPLGMSLSELLRLSSSEARSAIEAAASRAQPAREPARESPLGSRPRALAPIDPQQEVWAAGVTYLRSRDGRIEEASDGGPYDRVYVAERPELFFKSTGVRVVGDGEPVGKRADSTWDVPESELGIVVNSAGEIFGYVPGNDSSSRSIEGENLLYLPQAKVFTAGCALGPEIVPAWAATPPFGIRLLIERDGAAVFDERTSTDQLARRLDDLADWLFRGLDFPDGVVVLTGTGVVPPAEFTLHDGDEVTIEIDGVGRLTNPVVTVGR</sequence>
<evidence type="ECO:0000313" key="6">
    <source>
        <dbReference type="Proteomes" id="UP001501079"/>
    </source>
</evidence>
<keyword evidence="2" id="KW-0479">Metal-binding</keyword>
<dbReference type="InterPro" id="IPR036663">
    <property type="entry name" value="Fumarylacetoacetase_C_sf"/>
</dbReference>
<evidence type="ECO:0000313" key="5">
    <source>
        <dbReference type="EMBL" id="GAA4174381.1"/>
    </source>
</evidence>
<dbReference type="EMBL" id="BAABBW010000003">
    <property type="protein sequence ID" value="GAA4174381.1"/>
    <property type="molecule type" value="Genomic_DNA"/>
</dbReference>
<keyword evidence="6" id="KW-1185">Reference proteome</keyword>
<feature type="domain" description="Fumarylacetoacetase-like C-terminal" evidence="4">
    <location>
        <begin position="125"/>
        <end position="298"/>
    </location>
</feature>
<dbReference type="Gene3D" id="3.90.850.10">
    <property type="entry name" value="Fumarylacetoacetase-like, C-terminal domain"/>
    <property type="match status" value="1"/>
</dbReference>